<feature type="non-terminal residue" evidence="1">
    <location>
        <position position="1"/>
    </location>
</feature>
<dbReference type="Gramene" id="TVT97884">
    <property type="protein sequence ID" value="TVT97884"/>
    <property type="gene ID" value="EJB05_56846"/>
</dbReference>
<reference evidence="1 2" key="1">
    <citation type="journal article" date="2019" name="Sci. Rep.">
        <title>A high-quality genome of Eragrostis curvula grass provides insights into Poaceae evolution and supports new strategies to enhance forage quality.</title>
        <authorList>
            <person name="Carballo J."/>
            <person name="Santos B.A.C.M."/>
            <person name="Zappacosta D."/>
            <person name="Garbus I."/>
            <person name="Selva J.P."/>
            <person name="Gallo C.A."/>
            <person name="Diaz A."/>
            <person name="Albertini E."/>
            <person name="Caccamo M."/>
            <person name="Echenique V."/>
        </authorList>
    </citation>
    <scope>NUCLEOTIDE SEQUENCE [LARGE SCALE GENOMIC DNA]</scope>
    <source>
        <strain evidence="2">cv. Victoria</strain>
        <tissue evidence="1">Leaf</tissue>
    </source>
</reference>
<accession>A0A5J9SF23</accession>
<protein>
    <submittedName>
        <fullName evidence="1">Uncharacterized protein</fullName>
    </submittedName>
</protein>
<keyword evidence="2" id="KW-1185">Reference proteome</keyword>
<name>A0A5J9SF23_9POAL</name>
<gene>
    <name evidence="1" type="ORF">EJB05_56846</name>
</gene>
<evidence type="ECO:0000313" key="2">
    <source>
        <dbReference type="Proteomes" id="UP000324897"/>
    </source>
</evidence>
<proteinExistence type="predicted"/>
<comment type="caution">
    <text evidence="1">The sequence shown here is derived from an EMBL/GenBank/DDBJ whole genome shotgun (WGS) entry which is preliminary data.</text>
</comment>
<organism evidence="1 2">
    <name type="scientific">Eragrostis curvula</name>
    <name type="common">weeping love grass</name>
    <dbReference type="NCBI Taxonomy" id="38414"/>
    <lineage>
        <taxon>Eukaryota</taxon>
        <taxon>Viridiplantae</taxon>
        <taxon>Streptophyta</taxon>
        <taxon>Embryophyta</taxon>
        <taxon>Tracheophyta</taxon>
        <taxon>Spermatophyta</taxon>
        <taxon>Magnoliopsida</taxon>
        <taxon>Liliopsida</taxon>
        <taxon>Poales</taxon>
        <taxon>Poaceae</taxon>
        <taxon>PACMAD clade</taxon>
        <taxon>Chloridoideae</taxon>
        <taxon>Eragrostideae</taxon>
        <taxon>Eragrostidinae</taxon>
        <taxon>Eragrostis</taxon>
    </lineage>
</organism>
<sequence length="90" mass="10816">MSSSSRPLPLLLPLRSLPPPRMTTLRRQSWTSSPLRVMTPWDETISRHWRRNVRLGCQCRRRSMKRTTMNFLPVQNLKEFFPRREGAIFY</sequence>
<dbReference type="AlphaFoldDB" id="A0A5J9SF23"/>
<dbReference type="EMBL" id="RWGY01000924">
    <property type="protein sequence ID" value="TVT97884.1"/>
    <property type="molecule type" value="Genomic_DNA"/>
</dbReference>
<dbReference type="Proteomes" id="UP000324897">
    <property type="component" value="Unassembled WGS sequence"/>
</dbReference>
<evidence type="ECO:0000313" key="1">
    <source>
        <dbReference type="EMBL" id="TVT97884.1"/>
    </source>
</evidence>